<evidence type="ECO:0000313" key="2">
    <source>
        <dbReference type="EMBL" id="CAK0903541.1"/>
    </source>
</evidence>
<accession>A0ABN9XU91</accession>
<evidence type="ECO:0000313" key="3">
    <source>
        <dbReference type="Proteomes" id="UP001189429"/>
    </source>
</evidence>
<feature type="compositionally biased region" description="Gly residues" evidence="1">
    <location>
        <begin position="32"/>
        <end position="55"/>
    </location>
</feature>
<proteinExistence type="predicted"/>
<evidence type="ECO:0000256" key="1">
    <source>
        <dbReference type="SAM" id="MobiDB-lite"/>
    </source>
</evidence>
<comment type="caution">
    <text evidence="2">The sequence shown here is derived from an EMBL/GenBank/DDBJ whole genome shotgun (WGS) entry which is preliminary data.</text>
</comment>
<dbReference type="EMBL" id="CAUYUJ010021252">
    <property type="protein sequence ID" value="CAK0903541.1"/>
    <property type="molecule type" value="Genomic_DNA"/>
</dbReference>
<sequence length="135" mass="12859">MPRGVFSGLLAADAGAATGGAGGAEEARAGVAAGGTGGAGGGGAEGSAAAGGGGPAAADERSWDCPCPGAREAHLWSYAPGSGLPTLRCPCREMGAKESSLGLPGLAGPAPPLRRARAAGRLPRPRSRPEGASFL</sequence>
<gene>
    <name evidence="2" type="ORF">PCOR1329_LOCUS79839</name>
</gene>
<feature type="region of interest" description="Disordered" evidence="1">
    <location>
        <begin position="98"/>
        <end position="135"/>
    </location>
</feature>
<organism evidence="2 3">
    <name type="scientific">Prorocentrum cordatum</name>
    <dbReference type="NCBI Taxonomy" id="2364126"/>
    <lineage>
        <taxon>Eukaryota</taxon>
        <taxon>Sar</taxon>
        <taxon>Alveolata</taxon>
        <taxon>Dinophyceae</taxon>
        <taxon>Prorocentrales</taxon>
        <taxon>Prorocentraceae</taxon>
        <taxon>Prorocentrum</taxon>
    </lineage>
</organism>
<dbReference type="Proteomes" id="UP001189429">
    <property type="component" value="Unassembled WGS sequence"/>
</dbReference>
<keyword evidence="3" id="KW-1185">Reference proteome</keyword>
<name>A0ABN9XU91_9DINO</name>
<protein>
    <submittedName>
        <fullName evidence="2">Uncharacterized protein</fullName>
    </submittedName>
</protein>
<feature type="region of interest" description="Disordered" evidence="1">
    <location>
        <begin position="31"/>
        <end position="63"/>
    </location>
</feature>
<reference evidence="2" key="1">
    <citation type="submission" date="2023-10" db="EMBL/GenBank/DDBJ databases">
        <authorList>
            <person name="Chen Y."/>
            <person name="Shah S."/>
            <person name="Dougan E. K."/>
            <person name="Thang M."/>
            <person name="Chan C."/>
        </authorList>
    </citation>
    <scope>NUCLEOTIDE SEQUENCE [LARGE SCALE GENOMIC DNA]</scope>
</reference>
<feature type="compositionally biased region" description="Basic residues" evidence="1">
    <location>
        <begin position="114"/>
        <end position="126"/>
    </location>
</feature>
<feature type="compositionally biased region" description="Low complexity" evidence="1">
    <location>
        <begin position="99"/>
        <end position="108"/>
    </location>
</feature>